<dbReference type="PANTHER" id="PTHR13490">
    <property type="entry name" value="MITOCHONDRIAL 28S RIBOSOMAL PROTEIN S28"/>
    <property type="match status" value="1"/>
</dbReference>
<dbReference type="GO" id="GO:0005763">
    <property type="term" value="C:mitochondrial small ribosomal subunit"/>
    <property type="evidence" value="ECO:0007669"/>
    <property type="project" value="TreeGrafter"/>
</dbReference>
<dbReference type="GO" id="GO:0032543">
    <property type="term" value="P:mitochondrial translation"/>
    <property type="evidence" value="ECO:0007669"/>
    <property type="project" value="InterPro"/>
</dbReference>
<protein>
    <recommendedName>
        <fullName evidence="2">Small ribosomal subunit protein mS35 mitochondrial conserved domain-containing protein</fullName>
    </recommendedName>
</protein>
<dbReference type="Pfam" id="PF10213">
    <property type="entry name" value="MRP-S28"/>
    <property type="match status" value="1"/>
</dbReference>
<feature type="compositionally biased region" description="Polar residues" evidence="1">
    <location>
        <begin position="30"/>
        <end position="40"/>
    </location>
</feature>
<comment type="caution">
    <text evidence="3">The sequence shown here is derived from an EMBL/GenBank/DDBJ whole genome shotgun (WGS) entry which is preliminary data.</text>
</comment>
<dbReference type="OrthoDB" id="283424at2759"/>
<dbReference type="PANTHER" id="PTHR13490:SF0">
    <property type="entry name" value="SMALL RIBOSOMAL SUBUNIT PROTEIN MS35"/>
    <property type="match status" value="1"/>
</dbReference>
<organism evidence="3 4">
    <name type="scientific">Cucurbitaria berberidis CBS 394.84</name>
    <dbReference type="NCBI Taxonomy" id="1168544"/>
    <lineage>
        <taxon>Eukaryota</taxon>
        <taxon>Fungi</taxon>
        <taxon>Dikarya</taxon>
        <taxon>Ascomycota</taxon>
        <taxon>Pezizomycotina</taxon>
        <taxon>Dothideomycetes</taxon>
        <taxon>Pleosporomycetidae</taxon>
        <taxon>Pleosporales</taxon>
        <taxon>Pleosporineae</taxon>
        <taxon>Cucurbitariaceae</taxon>
        <taxon>Cucurbitaria</taxon>
    </lineage>
</organism>
<dbReference type="AlphaFoldDB" id="A0A9P4GHA0"/>
<evidence type="ECO:0000256" key="1">
    <source>
        <dbReference type="SAM" id="MobiDB-lite"/>
    </source>
</evidence>
<dbReference type="GO" id="GO:0003735">
    <property type="term" value="F:structural constituent of ribosome"/>
    <property type="evidence" value="ECO:0007669"/>
    <property type="project" value="InterPro"/>
</dbReference>
<feature type="domain" description="Small ribosomal subunit protein mS35 mitochondrial conserved" evidence="2">
    <location>
        <begin position="203"/>
        <end position="323"/>
    </location>
</feature>
<dbReference type="GeneID" id="63846107"/>
<evidence type="ECO:0000259" key="2">
    <source>
        <dbReference type="Pfam" id="PF10213"/>
    </source>
</evidence>
<dbReference type="InterPro" id="IPR039848">
    <property type="entry name" value="Ribosomal_mS35_mt"/>
</dbReference>
<accession>A0A9P4GHA0</accession>
<gene>
    <name evidence="3" type="ORF">K460DRAFT_285978</name>
</gene>
<dbReference type="InterPro" id="IPR019349">
    <property type="entry name" value="Ribosomal_mS35_mit"/>
</dbReference>
<reference evidence="3" key="1">
    <citation type="submission" date="2020-01" db="EMBL/GenBank/DDBJ databases">
        <authorList>
            <consortium name="DOE Joint Genome Institute"/>
            <person name="Haridas S."/>
            <person name="Albert R."/>
            <person name="Binder M."/>
            <person name="Bloem J."/>
            <person name="Labutti K."/>
            <person name="Salamov A."/>
            <person name="Andreopoulos B."/>
            <person name="Baker S.E."/>
            <person name="Barry K."/>
            <person name="Bills G."/>
            <person name="Bluhm B.H."/>
            <person name="Cannon C."/>
            <person name="Castanera R."/>
            <person name="Culley D.E."/>
            <person name="Daum C."/>
            <person name="Ezra D."/>
            <person name="Gonzalez J.B."/>
            <person name="Henrissat B."/>
            <person name="Kuo A."/>
            <person name="Liang C."/>
            <person name="Lipzen A."/>
            <person name="Lutzoni F."/>
            <person name="Magnuson J."/>
            <person name="Mondo S."/>
            <person name="Nolan M."/>
            <person name="Ohm R."/>
            <person name="Pangilinan J."/>
            <person name="Park H.-J."/>
            <person name="Ramirez L."/>
            <person name="Alfaro M."/>
            <person name="Sun H."/>
            <person name="Tritt A."/>
            <person name="Yoshinaga Y."/>
            <person name="Zwiers L.-H."/>
            <person name="Turgeon B.G."/>
            <person name="Goodwin S.B."/>
            <person name="Spatafora J.W."/>
            <person name="Crous P.W."/>
            <person name="Grigoriev I.V."/>
        </authorList>
    </citation>
    <scope>NUCLEOTIDE SEQUENCE</scope>
    <source>
        <strain evidence="3">CBS 394.84</strain>
    </source>
</reference>
<name>A0A9P4GHA0_9PLEO</name>
<proteinExistence type="predicted"/>
<keyword evidence="4" id="KW-1185">Reference proteome</keyword>
<feature type="region of interest" description="Disordered" evidence="1">
    <location>
        <begin position="30"/>
        <end position="55"/>
    </location>
</feature>
<evidence type="ECO:0000313" key="4">
    <source>
        <dbReference type="Proteomes" id="UP000800039"/>
    </source>
</evidence>
<dbReference type="RefSeq" id="XP_040787764.1">
    <property type="nucleotide sequence ID" value="XM_040928855.1"/>
</dbReference>
<dbReference type="EMBL" id="ML976616">
    <property type="protein sequence ID" value="KAF1845201.1"/>
    <property type="molecule type" value="Genomic_DNA"/>
</dbReference>
<sequence>MASISRRLLLQSRQCPSRIRSQLSPSFAAQWQRPVSTTRRQCAKKDTEEGSATVADAKAPAEIEYVAAAPSYSNRPVSKTKSHKHMSKEEKEATILSSIKDSLSALDPEVVEDAVRKGKQGIPFAKDFELENDEHWDIEEDDKRKVATGFWAEGEESMGTDEDYFGDDVTSHGHGQLQEHRELREYARLIAWELPLLSQLARPFEPPTESTPFRFRYTSYLGESHPAANKVVVEFCANDLPLTAQQVSKLIKLAGPRYNPSTSIIKLSCEQFDTQAQNKRFLGETIASLVKEAKDGKDSFEDVPFDFRHHKPKPRFEFPKEWALTQQRKQYLEDKRQKVAQIEDERLHNGNLIDGKTVIETSLPFIEQAQAEPVMVGGPRGKARR</sequence>
<dbReference type="Proteomes" id="UP000800039">
    <property type="component" value="Unassembled WGS sequence"/>
</dbReference>
<evidence type="ECO:0000313" key="3">
    <source>
        <dbReference type="EMBL" id="KAF1845201.1"/>
    </source>
</evidence>